<dbReference type="Pfam" id="PF13424">
    <property type="entry name" value="TPR_12"/>
    <property type="match status" value="1"/>
</dbReference>
<comment type="caution">
    <text evidence="4">The sequence shown here is derived from an EMBL/GenBank/DDBJ whole genome shotgun (WGS) entry which is preliminary data.</text>
</comment>
<dbReference type="EMBL" id="JAGGLB010000034">
    <property type="protein sequence ID" value="MBP1995406.1"/>
    <property type="molecule type" value="Genomic_DNA"/>
</dbReference>
<dbReference type="RefSeq" id="WP_209977214.1">
    <property type="nucleotide sequence ID" value="NZ_JAGGLB010000034.1"/>
</dbReference>
<dbReference type="Pfam" id="PF03704">
    <property type="entry name" value="BTAD"/>
    <property type="match status" value="1"/>
</dbReference>
<reference evidence="4 5" key="1">
    <citation type="submission" date="2021-03" db="EMBL/GenBank/DDBJ databases">
        <title>Genomic Encyclopedia of Type Strains, Phase IV (KMG-IV): sequencing the most valuable type-strain genomes for metagenomic binning, comparative biology and taxonomic classification.</title>
        <authorList>
            <person name="Goeker M."/>
        </authorList>
    </citation>
    <scope>NUCLEOTIDE SEQUENCE [LARGE SCALE GENOMIC DNA]</scope>
    <source>
        <strain evidence="4 5">DSM 26048</strain>
    </source>
</reference>
<dbReference type="InterPro" id="IPR011990">
    <property type="entry name" value="TPR-like_helical_dom_sf"/>
</dbReference>
<dbReference type="SMART" id="SM01043">
    <property type="entry name" value="BTAD"/>
    <property type="match status" value="1"/>
</dbReference>
<name>A0ABS4J6C0_9BACL</name>
<dbReference type="PANTHER" id="PTHR16305:SF28">
    <property type="entry name" value="GUANYLATE CYCLASE DOMAIN-CONTAINING PROTEIN"/>
    <property type="match status" value="1"/>
</dbReference>
<evidence type="ECO:0000256" key="2">
    <source>
        <dbReference type="ARBA" id="ARBA00022840"/>
    </source>
</evidence>
<dbReference type="Gene3D" id="1.10.10.10">
    <property type="entry name" value="Winged helix-like DNA-binding domain superfamily/Winged helix DNA-binding domain"/>
    <property type="match status" value="1"/>
</dbReference>
<dbReference type="InterPro" id="IPR036388">
    <property type="entry name" value="WH-like_DNA-bd_sf"/>
</dbReference>
<dbReference type="Gene3D" id="1.25.40.10">
    <property type="entry name" value="Tetratricopeptide repeat domain"/>
    <property type="match status" value="3"/>
</dbReference>
<evidence type="ECO:0000313" key="5">
    <source>
        <dbReference type="Proteomes" id="UP001519287"/>
    </source>
</evidence>
<protein>
    <submittedName>
        <fullName evidence="4">DNA-binding SARP family transcriptional activator</fullName>
    </submittedName>
</protein>
<feature type="domain" description="Bacterial transcriptional activator" evidence="3">
    <location>
        <begin position="101"/>
        <end position="234"/>
    </location>
</feature>
<evidence type="ECO:0000259" key="3">
    <source>
        <dbReference type="SMART" id="SM01043"/>
    </source>
</evidence>
<keyword evidence="2" id="KW-0067">ATP-binding</keyword>
<dbReference type="InterPro" id="IPR027417">
    <property type="entry name" value="P-loop_NTPase"/>
</dbReference>
<proteinExistence type="predicted"/>
<sequence length="1116" mass="127214">MVGCRFQLLGSLKVTLDGEELSEIPGKKAALLLAYLIIAMDASPSRRQIAFHFWPDSTEKQALSNLRKLLHDLRESVPGIDRYLKITPASIRLNTELPLYSDVREFEQTAQGTTVRELSRAEELYRGELLPGFGEEWLVVKREQLAQTYLTALDKLVSVLERQREYAPALLFAQKLLVQDLLREETYRTVMRLHALNKDMAGVVQTFRRLQDVLHAELGIAPSEETLHLYEGLTKNRSGISTALQSKVPLIGRIGEWESLLGVWKQIAAGGNALLLLKGEAGIGKTRLALEFKAHLESLGIQTAFAGCYPSVRSLSYRPVTSWLRSLPPPKLGSVWLSELARLLPELLEQYPDLSKPSPIQEKWQLNQWFEAIERMLLASEPLMLLLDDIQWSDEETLQLLSYLIRGDSKARLLLVATMRTDEDAGDAVAHVLGELRSERKLIDIELAPLSRDETARLAVETLGDALADRHSANLYRETGGNPLFIVETLREWQTSGDSGEFRLSQLAKSIIENRLNRLSPVNRKLVSIIAAVGRPSSTAQLTMITNLEEDAILERTEQLVQLKILQETGGGNYGFTHDIVKEIAYKLNNESRRRRCHRQIAEGLLAYHRMQIEPVAGEIAFHYELAGMDREAIAYYELAATQAEKIYANETRIHYYRKLFSLLPTTQTLPVLMKLGDALIVTGDWNEAEKTYKQWLERYGYLVTINERSYCDVALGNCLRLKGKYEEARLHLERASYHFKLTEDHDGLGFAYGTLGILHYFMASYDKSLRYFLERMELPRTENQMQTQTQDDVRFLGMIGFLHYDQSEYDQAIYWFERQIGLATEIRDAFFVGDAMGGLALVYFETDDMDLAYDRIVEKLEISKSIGAQMGFAMGMGMLGKYYYLLGSRLQAEQCIAFCLEEAVRIQDWHIAAVVLGIEGCNLMEQHRYEEAGRWIERSARLTKQLRIPFFECEALYFTSLLRERQNQIEGCAEAVGEALKLAIRLKRRDLQVKLLAQQQHLKTRLGQISSGEALDELQRLKEQYAGEQEQAAVCFAMWRLEPGSDVLRTAAFSLNEALYRKSGKQEYFGRLRELCGFDQVMAARPMPKLAAEAVRQKRISPNLLVDIDRFLLLD</sequence>
<dbReference type="Gene3D" id="3.40.50.300">
    <property type="entry name" value="P-loop containing nucleotide triphosphate hydrolases"/>
    <property type="match status" value="1"/>
</dbReference>
<keyword evidence="1" id="KW-0547">Nucleotide-binding</keyword>
<dbReference type="SUPFAM" id="SSF48452">
    <property type="entry name" value="TPR-like"/>
    <property type="match status" value="3"/>
</dbReference>
<dbReference type="GO" id="GO:0003677">
    <property type="term" value="F:DNA binding"/>
    <property type="evidence" value="ECO:0007669"/>
    <property type="project" value="UniProtKB-KW"/>
</dbReference>
<dbReference type="InterPro" id="IPR041664">
    <property type="entry name" value="AAA_16"/>
</dbReference>
<dbReference type="Pfam" id="PF13191">
    <property type="entry name" value="AAA_16"/>
    <property type="match status" value="1"/>
</dbReference>
<accession>A0ABS4J6C0</accession>
<evidence type="ECO:0000256" key="1">
    <source>
        <dbReference type="ARBA" id="ARBA00022741"/>
    </source>
</evidence>
<keyword evidence="4" id="KW-0238">DNA-binding</keyword>
<dbReference type="SMART" id="SM00028">
    <property type="entry name" value="TPR"/>
    <property type="match status" value="6"/>
</dbReference>
<gene>
    <name evidence="4" type="ORF">J2Z66_007048</name>
</gene>
<dbReference type="InterPro" id="IPR005158">
    <property type="entry name" value="BTAD"/>
</dbReference>
<organism evidence="4 5">
    <name type="scientific">Paenibacillus eucommiae</name>
    <dbReference type="NCBI Taxonomy" id="1355755"/>
    <lineage>
        <taxon>Bacteria</taxon>
        <taxon>Bacillati</taxon>
        <taxon>Bacillota</taxon>
        <taxon>Bacilli</taxon>
        <taxon>Bacillales</taxon>
        <taxon>Paenibacillaceae</taxon>
        <taxon>Paenibacillus</taxon>
    </lineage>
</organism>
<keyword evidence="5" id="KW-1185">Reference proteome</keyword>
<evidence type="ECO:0000313" key="4">
    <source>
        <dbReference type="EMBL" id="MBP1995406.1"/>
    </source>
</evidence>
<dbReference type="Proteomes" id="UP001519287">
    <property type="component" value="Unassembled WGS sequence"/>
</dbReference>
<dbReference type="PANTHER" id="PTHR16305">
    <property type="entry name" value="TESTICULAR SOLUBLE ADENYLYL CYCLASE"/>
    <property type="match status" value="1"/>
</dbReference>
<dbReference type="InterPro" id="IPR019734">
    <property type="entry name" value="TPR_rpt"/>
</dbReference>
<dbReference type="SUPFAM" id="SSF52540">
    <property type="entry name" value="P-loop containing nucleoside triphosphate hydrolases"/>
    <property type="match status" value="1"/>
</dbReference>